<keyword evidence="1" id="KW-0472">Membrane</keyword>
<accession>A0A922L2Q2</accession>
<dbReference type="EMBL" id="ASGP02000003">
    <property type="protein sequence ID" value="KAH9516313.1"/>
    <property type="molecule type" value="Genomic_DNA"/>
</dbReference>
<dbReference type="Proteomes" id="UP000790347">
    <property type="component" value="Unassembled WGS sequence"/>
</dbReference>
<evidence type="ECO:0000313" key="2">
    <source>
        <dbReference type="EMBL" id="KAH9516313.1"/>
    </source>
</evidence>
<proteinExistence type="predicted"/>
<evidence type="ECO:0000313" key="3">
    <source>
        <dbReference type="Proteomes" id="UP000790347"/>
    </source>
</evidence>
<sequence length="86" mass="10103">MQCIDEDDQLIYYKVGAERTKKKFKQYRITIKKRENSGETSGVDTSMKVGLCMRKVNGVNLYFYVSIFLMAIHSFFTYDQPQNTIK</sequence>
<keyword evidence="3" id="KW-1185">Reference proteome</keyword>
<name>A0A922L2Q2_DERFA</name>
<reference evidence="2" key="1">
    <citation type="submission" date="2013-05" db="EMBL/GenBank/DDBJ databases">
        <authorList>
            <person name="Yim A.K.Y."/>
            <person name="Chan T.F."/>
            <person name="Ji K.M."/>
            <person name="Liu X.Y."/>
            <person name="Zhou J.W."/>
            <person name="Li R.Q."/>
            <person name="Yang K.Y."/>
            <person name="Li J."/>
            <person name="Li M."/>
            <person name="Law P.T.W."/>
            <person name="Wu Y.L."/>
            <person name="Cai Z.L."/>
            <person name="Qin H."/>
            <person name="Bao Y."/>
            <person name="Leung R.K.K."/>
            <person name="Ng P.K.S."/>
            <person name="Zou J."/>
            <person name="Zhong X.J."/>
            <person name="Ran P.X."/>
            <person name="Zhong N.S."/>
            <person name="Liu Z.G."/>
            <person name="Tsui S.K.W."/>
        </authorList>
    </citation>
    <scope>NUCLEOTIDE SEQUENCE</scope>
    <source>
        <strain evidence="2">Derf</strain>
        <tissue evidence="2">Whole organism</tissue>
    </source>
</reference>
<gene>
    <name evidence="2" type="ORF">DERF_007064</name>
</gene>
<feature type="transmembrane region" description="Helical" evidence="1">
    <location>
        <begin position="61"/>
        <end position="78"/>
    </location>
</feature>
<protein>
    <submittedName>
        <fullName evidence="2">Uncharacterized protein</fullName>
    </submittedName>
</protein>
<comment type="caution">
    <text evidence="2">The sequence shown here is derived from an EMBL/GenBank/DDBJ whole genome shotgun (WGS) entry which is preliminary data.</text>
</comment>
<organism evidence="2 3">
    <name type="scientific">Dermatophagoides farinae</name>
    <name type="common">American house dust mite</name>
    <dbReference type="NCBI Taxonomy" id="6954"/>
    <lineage>
        <taxon>Eukaryota</taxon>
        <taxon>Metazoa</taxon>
        <taxon>Ecdysozoa</taxon>
        <taxon>Arthropoda</taxon>
        <taxon>Chelicerata</taxon>
        <taxon>Arachnida</taxon>
        <taxon>Acari</taxon>
        <taxon>Acariformes</taxon>
        <taxon>Sarcoptiformes</taxon>
        <taxon>Astigmata</taxon>
        <taxon>Psoroptidia</taxon>
        <taxon>Analgoidea</taxon>
        <taxon>Pyroglyphidae</taxon>
        <taxon>Dermatophagoidinae</taxon>
        <taxon>Dermatophagoides</taxon>
    </lineage>
</organism>
<dbReference type="AlphaFoldDB" id="A0A922L2Q2"/>
<evidence type="ECO:0000256" key="1">
    <source>
        <dbReference type="SAM" id="Phobius"/>
    </source>
</evidence>
<keyword evidence="1" id="KW-1133">Transmembrane helix</keyword>
<keyword evidence="1" id="KW-0812">Transmembrane</keyword>
<reference evidence="2" key="2">
    <citation type="journal article" date="2022" name="Res Sq">
        <title>Comparative Genomics Reveals Insights into the Divergent Evolution of Astigmatic Mites and Household Pest Adaptations.</title>
        <authorList>
            <person name="Xiong Q."/>
            <person name="Wan A.T.-Y."/>
            <person name="Liu X.-Y."/>
            <person name="Fung C.S.-H."/>
            <person name="Xiao X."/>
            <person name="Malainual N."/>
            <person name="Hou J."/>
            <person name="Wang L."/>
            <person name="Wang M."/>
            <person name="Yang K."/>
            <person name="Cui Y."/>
            <person name="Leung E."/>
            <person name="Nong W."/>
            <person name="Shin S.-K."/>
            <person name="Au S."/>
            <person name="Jeong K.Y."/>
            <person name="Chew F.T."/>
            <person name="Hui J."/>
            <person name="Leung T.F."/>
            <person name="Tungtrongchitr A."/>
            <person name="Zhong N."/>
            <person name="Liu Z."/>
            <person name="Tsui S."/>
        </authorList>
    </citation>
    <scope>NUCLEOTIDE SEQUENCE</scope>
    <source>
        <strain evidence="2">Derf</strain>
        <tissue evidence="2">Whole organism</tissue>
    </source>
</reference>